<dbReference type="GO" id="GO:0003677">
    <property type="term" value="F:DNA binding"/>
    <property type="evidence" value="ECO:0007669"/>
    <property type="project" value="UniProtKB-KW"/>
</dbReference>
<dbReference type="InterPro" id="IPR036390">
    <property type="entry name" value="WH_DNA-bd_sf"/>
</dbReference>
<dbReference type="PANTHER" id="PTHR30363:SF4">
    <property type="entry name" value="GLYCEROL-3-PHOSPHATE REGULON REPRESSOR"/>
    <property type="match status" value="1"/>
</dbReference>
<dbReference type="Pfam" id="PF08220">
    <property type="entry name" value="HTH_DeoR"/>
    <property type="match status" value="1"/>
</dbReference>
<dbReference type="PANTHER" id="PTHR30363">
    <property type="entry name" value="HTH-TYPE TRANSCRIPTIONAL REGULATOR SRLR-RELATED"/>
    <property type="match status" value="1"/>
</dbReference>
<reference evidence="8 9" key="1">
    <citation type="submission" date="2021-08" db="EMBL/GenBank/DDBJ databases">
        <title>FDA dAtabase for Regulatory Grade micrObial Sequences (FDA-ARGOS): Supporting development and validation of Infectious Disease Dx tests.</title>
        <authorList>
            <person name="Sproer C."/>
            <person name="Gronow S."/>
            <person name="Severitt S."/>
            <person name="Schroder I."/>
            <person name="Tallon L."/>
            <person name="Sadzewicz L."/>
            <person name="Zhao X."/>
            <person name="Boylan J."/>
            <person name="Ott S."/>
            <person name="Bowen H."/>
            <person name="Vavikolanu K."/>
            <person name="Hazen T."/>
            <person name="Aluvathingal J."/>
            <person name="Nadendla S."/>
            <person name="Lowell S."/>
            <person name="Myers T."/>
            <person name="Yan Y."/>
            <person name="Sichtig H."/>
        </authorList>
    </citation>
    <scope>NUCLEOTIDE SEQUENCE [LARGE SCALE GENOMIC DNA]</scope>
    <source>
        <strain evidence="8 9">FDAARGOS_1460</strain>
    </source>
</reference>
<dbReference type="Gene3D" id="1.10.10.10">
    <property type="entry name" value="Winged helix-like DNA-binding domain superfamily/Winged helix DNA-binding domain"/>
    <property type="match status" value="1"/>
</dbReference>
<evidence type="ECO:0000313" key="8">
    <source>
        <dbReference type="EMBL" id="MBZ2386627.1"/>
    </source>
</evidence>
<dbReference type="InterPro" id="IPR050313">
    <property type="entry name" value="Carb_Metab_HTH_regulators"/>
</dbReference>
<dbReference type="PROSITE" id="PS00894">
    <property type="entry name" value="HTH_DEOR_1"/>
    <property type="match status" value="1"/>
</dbReference>
<dbReference type="Pfam" id="PF00455">
    <property type="entry name" value="DeoRC"/>
    <property type="match status" value="1"/>
</dbReference>
<dbReference type="InterPro" id="IPR037171">
    <property type="entry name" value="NagB/RpiA_transferase-like"/>
</dbReference>
<evidence type="ECO:0000259" key="7">
    <source>
        <dbReference type="PROSITE" id="PS51000"/>
    </source>
</evidence>
<organism evidence="8 9">
    <name type="scientific">Anaerococcus murdochii</name>
    <dbReference type="NCBI Taxonomy" id="411577"/>
    <lineage>
        <taxon>Bacteria</taxon>
        <taxon>Bacillati</taxon>
        <taxon>Bacillota</taxon>
        <taxon>Tissierellia</taxon>
        <taxon>Tissierellales</taxon>
        <taxon>Peptoniphilaceae</taxon>
        <taxon>Anaerococcus</taxon>
    </lineage>
</organism>
<keyword evidence="9" id="KW-1185">Reference proteome</keyword>
<evidence type="ECO:0000256" key="5">
    <source>
        <dbReference type="ARBA" id="ARBA00023163"/>
    </source>
</evidence>
<evidence type="ECO:0000256" key="4">
    <source>
        <dbReference type="ARBA" id="ARBA00023125"/>
    </source>
</evidence>
<keyword evidence="3" id="KW-0805">Transcription regulation</keyword>
<dbReference type="SMART" id="SM01134">
    <property type="entry name" value="DeoRC"/>
    <property type="match status" value="1"/>
</dbReference>
<evidence type="ECO:0000256" key="3">
    <source>
        <dbReference type="ARBA" id="ARBA00023015"/>
    </source>
</evidence>
<comment type="caution">
    <text evidence="8">The sequence shown here is derived from an EMBL/GenBank/DDBJ whole genome shotgun (WGS) entry which is preliminary data.</text>
</comment>
<dbReference type="SUPFAM" id="SSF46785">
    <property type="entry name" value="Winged helix' DNA-binding domain"/>
    <property type="match status" value="1"/>
</dbReference>
<dbReference type="InterPro" id="IPR018356">
    <property type="entry name" value="Tscrpt_reg_HTH_DeoR_CS"/>
</dbReference>
<dbReference type="InterPro" id="IPR036388">
    <property type="entry name" value="WH-like_DNA-bd_sf"/>
</dbReference>
<sequence>MNKSQRQAKLVEEINKRKKVSVNDLSDIFEVSAVTIRKDLTELDEAGLIVRTHNYAELADDDSISRKLSFHFMEKTQIADKACELVADNETVMIESGSCCAIFAKKLAETKKNITIITNSVFIADYISETGAQIIVLGGIYQTKSQVLVGPVLAESVKHYKVDKLFIGADGYSCEWGFSNKDPFRGEAVRHMASRAKQVVVLTESHKFELEGNLGLGVAVNKVVTDKNIKKKTKDRLKNSGIKLILS</sequence>
<dbReference type="InterPro" id="IPR001034">
    <property type="entry name" value="DeoR_HTH"/>
</dbReference>
<evidence type="ECO:0000256" key="6">
    <source>
        <dbReference type="ARBA" id="ARBA00024937"/>
    </source>
</evidence>
<keyword evidence="5" id="KW-0804">Transcription</keyword>
<dbReference type="Proteomes" id="UP000734271">
    <property type="component" value="Unassembled WGS sequence"/>
</dbReference>
<keyword evidence="2" id="KW-0678">Repressor</keyword>
<dbReference type="SUPFAM" id="SSF100950">
    <property type="entry name" value="NagB/RpiA/CoA transferase-like"/>
    <property type="match status" value="1"/>
</dbReference>
<dbReference type="PRINTS" id="PR00037">
    <property type="entry name" value="HTHLACR"/>
</dbReference>
<evidence type="ECO:0000256" key="1">
    <source>
        <dbReference type="ARBA" id="ARBA00021390"/>
    </source>
</evidence>
<keyword evidence="4 8" id="KW-0238">DNA-binding</keyword>
<evidence type="ECO:0000313" key="9">
    <source>
        <dbReference type="Proteomes" id="UP000734271"/>
    </source>
</evidence>
<gene>
    <name evidence="8" type="ORF">K8P03_04855</name>
</gene>
<accession>A0ABS7SYJ5</accession>
<dbReference type="SMART" id="SM00420">
    <property type="entry name" value="HTH_DEOR"/>
    <property type="match status" value="1"/>
</dbReference>
<name>A0ABS7SYJ5_9FIRM</name>
<dbReference type="PROSITE" id="PS51000">
    <property type="entry name" value="HTH_DEOR_2"/>
    <property type="match status" value="1"/>
</dbReference>
<comment type="function">
    <text evidence="6">Repressor of the lactose catabolism operon. Galactose-6-phosphate is the inducer.</text>
</comment>
<protein>
    <recommendedName>
        <fullName evidence="1">Lactose phosphotransferase system repressor</fullName>
    </recommendedName>
</protein>
<evidence type="ECO:0000256" key="2">
    <source>
        <dbReference type="ARBA" id="ARBA00022491"/>
    </source>
</evidence>
<dbReference type="InterPro" id="IPR014036">
    <property type="entry name" value="DeoR-like_C"/>
</dbReference>
<proteinExistence type="predicted"/>
<dbReference type="EMBL" id="JAIPME010000002">
    <property type="protein sequence ID" value="MBZ2386627.1"/>
    <property type="molecule type" value="Genomic_DNA"/>
</dbReference>
<dbReference type="Gene3D" id="3.40.50.1360">
    <property type="match status" value="1"/>
</dbReference>
<dbReference type="RefSeq" id="WP_223418876.1">
    <property type="nucleotide sequence ID" value="NZ_JAIPME010000002.1"/>
</dbReference>
<feature type="domain" description="HTH deoR-type" evidence="7">
    <location>
        <begin position="3"/>
        <end position="58"/>
    </location>
</feature>